<dbReference type="Gene3D" id="3.30.70.3550">
    <property type="entry name" value="Leucyl/phenylalanyl-tRNA-protein transferase, N-terminal domain"/>
    <property type="match status" value="1"/>
</dbReference>
<dbReference type="PANTHER" id="PTHR30098">
    <property type="entry name" value="LEUCYL/PHENYLALANYL-TRNA--PROTEIN TRANSFERASE"/>
    <property type="match status" value="1"/>
</dbReference>
<comment type="catalytic activity">
    <reaction evidence="4">
        <text>N-terminal L-lysyl-[protein] + L-leucyl-tRNA(Leu) = N-terminal L-leucyl-L-lysyl-[protein] + tRNA(Leu) + H(+)</text>
        <dbReference type="Rhea" id="RHEA:12340"/>
        <dbReference type="Rhea" id="RHEA-COMP:9613"/>
        <dbReference type="Rhea" id="RHEA-COMP:9622"/>
        <dbReference type="Rhea" id="RHEA-COMP:12670"/>
        <dbReference type="Rhea" id="RHEA-COMP:12671"/>
        <dbReference type="ChEBI" id="CHEBI:15378"/>
        <dbReference type="ChEBI" id="CHEBI:65249"/>
        <dbReference type="ChEBI" id="CHEBI:78442"/>
        <dbReference type="ChEBI" id="CHEBI:78494"/>
        <dbReference type="ChEBI" id="CHEBI:133043"/>
        <dbReference type="EC" id="2.3.2.6"/>
    </reaction>
</comment>
<dbReference type="EMBL" id="QGDO01000005">
    <property type="protein sequence ID" value="PWJ39957.1"/>
    <property type="molecule type" value="Genomic_DNA"/>
</dbReference>
<evidence type="ECO:0000256" key="3">
    <source>
        <dbReference type="ARBA" id="ARBA00023315"/>
    </source>
</evidence>
<dbReference type="InterPro" id="IPR004616">
    <property type="entry name" value="Leu/Phe-tRNA_Trfase"/>
</dbReference>
<comment type="catalytic activity">
    <reaction evidence="4">
        <text>L-phenylalanyl-tRNA(Phe) + an N-terminal L-alpha-aminoacyl-[protein] = an N-terminal L-phenylalanyl-L-alpha-aminoacyl-[protein] + tRNA(Phe)</text>
        <dbReference type="Rhea" id="RHEA:43632"/>
        <dbReference type="Rhea" id="RHEA-COMP:9668"/>
        <dbReference type="Rhea" id="RHEA-COMP:9699"/>
        <dbReference type="Rhea" id="RHEA-COMP:10636"/>
        <dbReference type="Rhea" id="RHEA-COMP:10637"/>
        <dbReference type="ChEBI" id="CHEBI:78442"/>
        <dbReference type="ChEBI" id="CHEBI:78531"/>
        <dbReference type="ChEBI" id="CHEBI:78597"/>
        <dbReference type="ChEBI" id="CHEBI:83561"/>
        <dbReference type="EC" id="2.3.2.6"/>
    </reaction>
</comment>
<dbReference type="Gene3D" id="3.40.630.70">
    <property type="entry name" value="Leucyl/phenylalanyl-tRNA-protein transferase, C-terminal domain"/>
    <property type="match status" value="1"/>
</dbReference>
<dbReference type="OrthoDB" id="9790282at2"/>
<comment type="caution">
    <text evidence="5">The sequence shown here is derived from an EMBL/GenBank/DDBJ whole genome shotgun (WGS) entry which is preliminary data.</text>
</comment>
<dbReference type="HAMAP" id="MF_00688">
    <property type="entry name" value="Leu_Phe_trans"/>
    <property type="match status" value="1"/>
</dbReference>
<dbReference type="RefSeq" id="WP_109620252.1">
    <property type="nucleotide sequence ID" value="NZ_QGDO01000005.1"/>
</dbReference>
<proteinExistence type="inferred from homology"/>
<dbReference type="PANTHER" id="PTHR30098:SF2">
    <property type="entry name" value="LEUCYL_PHENYLALANYL-TRNA--PROTEIN TRANSFERASE"/>
    <property type="match status" value="1"/>
</dbReference>
<dbReference type="InterPro" id="IPR042221">
    <property type="entry name" value="Leu/Phe-tRNA_Trfase_N"/>
</dbReference>
<keyword evidence="3 4" id="KW-0012">Acyltransferase</keyword>
<evidence type="ECO:0000256" key="4">
    <source>
        <dbReference type="HAMAP-Rule" id="MF_00688"/>
    </source>
</evidence>
<evidence type="ECO:0000313" key="5">
    <source>
        <dbReference type="EMBL" id="PWJ39957.1"/>
    </source>
</evidence>
<comment type="catalytic activity">
    <reaction evidence="4">
        <text>N-terminal L-arginyl-[protein] + L-leucyl-tRNA(Leu) = N-terminal L-leucyl-L-arginyl-[protein] + tRNA(Leu) + H(+)</text>
        <dbReference type="Rhea" id="RHEA:50416"/>
        <dbReference type="Rhea" id="RHEA-COMP:9613"/>
        <dbReference type="Rhea" id="RHEA-COMP:9622"/>
        <dbReference type="Rhea" id="RHEA-COMP:12672"/>
        <dbReference type="Rhea" id="RHEA-COMP:12673"/>
        <dbReference type="ChEBI" id="CHEBI:15378"/>
        <dbReference type="ChEBI" id="CHEBI:64719"/>
        <dbReference type="ChEBI" id="CHEBI:78442"/>
        <dbReference type="ChEBI" id="CHEBI:78494"/>
        <dbReference type="ChEBI" id="CHEBI:133044"/>
        <dbReference type="EC" id="2.3.2.6"/>
    </reaction>
</comment>
<organism evidence="5 6">
    <name type="scientific">Sediminitomix flava</name>
    <dbReference type="NCBI Taxonomy" id="379075"/>
    <lineage>
        <taxon>Bacteria</taxon>
        <taxon>Pseudomonadati</taxon>
        <taxon>Bacteroidota</taxon>
        <taxon>Cytophagia</taxon>
        <taxon>Cytophagales</taxon>
        <taxon>Flammeovirgaceae</taxon>
        <taxon>Sediminitomix</taxon>
    </lineage>
</organism>
<keyword evidence="2 4" id="KW-0808">Transferase</keyword>
<dbReference type="GO" id="GO:0008914">
    <property type="term" value="F:leucyl-tRNA--protein transferase activity"/>
    <property type="evidence" value="ECO:0007669"/>
    <property type="project" value="UniProtKB-UniRule"/>
</dbReference>
<reference evidence="5 6" key="1">
    <citation type="submission" date="2018-03" db="EMBL/GenBank/DDBJ databases">
        <title>Genomic Encyclopedia of Archaeal and Bacterial Type Strains, Phase II (KMG-II): from individual species to whole genera.</title>
        <authorList>
            <person name="Goeker M."/>
        </authorList>
    </citation>
    <scope>NUCLEOTIDE SEQUENCE [LARGE SCALE GENOMIC DNA]</scope>
    <source>
        <strain evidence="5 6">DSM 28229</strain>
    </source>
</reference>
<dbReference type="Proteomes" id="UP000245535">
    <property type="component" value="Unassembled WGS sequence"/>
</dbReference>
<dbReference type="InterPro" id="IPR016181">
    <property type="entry name" value="Acyl_CoA_acyltransferase"/>
</dbReference>
<dbReference type="Pfam" id="PF03588">
    <property type="entry name" value="Leu_Phe_trans"/>
    <property type="match status" value="1"/>
</dbReference>
<evidence type="ECO:0000313" key="6">
    <source>
        <dbReference type="Proteomes" id="UP000245535"/>
    </source>
</evidence>
<dbReference type="AlphaFoldDB" id="A0A315Z6E4"/>
<sequence length="236" mass="27201">MPVFELEQDRLMFPPAYLADESGLLAVGGDLSPDRLIEAYAEGVFPWFNPGEEPLWWSPNPRFVLYPSKIKVSKSMRQVLRKKKFRVTFDQDFEGVISGCEEVYRPGQQGMTWISDELKASYTELFNKGFIHSVEVWEGDELVGGLYGGVMGKCFFGESMFAKTSNASKVGFIILSKNLEEHNFELIDCQVHSNHLESLGAEMVNRAQFLKVLERNRQKKFEKNSWDKHFRTDFDF</sequence>
<dbReference type="EC" id="2.3.2.6" evidence="4"/>
<comment type="subcellular location">
    <subcellularLocation>
        <location evidence="4">Cytoplasm</location>
    </subcellularLocation>
</comment>
<dbReference type="GO" id="GO:0005737">
    <property type="term" value="C:cytoplasm"/>
    <property type="evidence" value="ECO:0007669"/>
    <property type="project" value="UniProtKB-SubCell"/>
</dbReference>
<comment type="function">
    <text evidence="4">Functions in the N-end rule pathway of protein degradation where it conjugates Leu, Phe and, less efficiently, Met from aminoacyl-tRNAs to the N-termini of proteins containing an N-terminal arginine or lysine.</text>
</comment>
<dbReference type="NCBIfam" id="TIGR00667">
    <property type="entry name" value="aat"/>
    <property type="match status" value="1"/>
</dbReference>
<comment type="similarity">
    <text evidence="4">Belongs to the L/F-transferase family.</text>
</comment>
<evidence type="ECO:0000256" key="1">
    <source>
        <dbReference type="ARBA" id="ARBA00022490"/>
    </source>
</evidence>
<keyword evidence="6" id="KW-1185">Reference proteome</keyword>
<accession>A0A315Z6E4</accession>
<evidence type="ECO:0000256" key="2">
    <source>
        <dbReference type="ARBA" id="ARBA00022679"/>
    </source>
</evidence>
<dbReference type="InterPro" id="IPR042203">
    <property type="entry name" value="Leu/Phe-tRNA_Trfase_C"/>
</dbReference>
<keyword evidence="1 4" id="KW-0963">Cytoplasm</keyword>
<dbReference type="GO" id="GO:0030163">
    <property type="term" value="P:protein catabolic process"/>
    <property type="evidence" value="ECO:0007669"/>
    <property type="project" value="UniProtKB-UniRule"/>
</dbReference>
<protein>
    <recommendedName>
        <fullName evidence="4">Leucyl/phenylalanyl-tRNA--protein transferase</fullName>
        <ecNumber evidence="4">2.3.2.6</ecNumber>
    </recommendedName>
    <alternativeName>
        <fullName evidence="4">L/F-transferase</fullName>
    </alternativeName>
    <alternativeName>
        <fullName evidence="4">Leucyltransferase</fullName>
    </alternativeName>
    <alternativeName>
        <fullName evidence="4">Phenyalanyltransferase</fullName>
    </alternativeName>
</protein>
<name>A0A315Z6E4_SEDFL</name>
<dbReference type="SUPFAM" id="SSF55729">
    <property type="entry name" value="Acyl-CoA N-acyltransferases (Nat)"/>
    <property type="match status" value="1"/>
</dbReference>
<gene>
    <name evidence="4" type="primary">aat</name>
    <name evidence="5" type="ORF">BC781_10520</name>
</gene>